<dbReference type="GO" id="GO:0000271">
    <property type="term" value="P:polysaccharide biosynthetic process"/>
    <property type="evidence" value="ECO:0007669"/>
    <property type="project" value="TreeGrafter"/>
</dbReference>
<dbReference type="Proteomes" id="UP000196027">
    <property type="component" value="Chromosome"/>
</dbReference>
<dbReference type="CDD" id="cd00616">
    <property type="entry name" value="AHBA_syn"/>
    <property type="match status" value="1"/>
</dbReference>
<dbReference type="GO" id="GO:0030170">
    <property type="term" value="F:pyridoxal phosphate binding"/>
    <property type="evidence" value="ECO:0007669"/>
    <property type="project" value="TreeGrafter"/>
</dbReference>
<evidence type="ECO:0000313" key="6">
    <source>
        <dbReference type="Proteomes" id="UP000196027"/>
    </source>
</evidence>
<dbReference type="InterPro" id="IPR000653">
    <property type="entry name" value="DegT/StrS_aminotransferase"/>
</dbReference>
<dbReference type="SUPFAM" id="SSF53383">
    <property type="entry name" value="PLP-dependent transferases"/>
    <property type="match status" value="1"/>
</dbReference>
<proteinExistence type="inferred from homology"/>
<gene>
    <name evidence="5" type="ORF">OLMES_5517</name>
</gene>
<dbReference type="GO" id="GO:0008483">
    <property type="term" value="F:transaminase activity"/>
    <property type="evidence" value="ECO:0007669"/>
    <property type="project" value="UniProtKB-KW"/>
</dbReference>
<dbReference type="Pfam" id="PF01041">
    <property type="entry name" value="DegT_DnrJ_EryC1"/>
    <property type="match status" value="1"/>
</dbReference>
<dbReference type="InterPro" id="IPR015421">
    <property type="entry name" value="PyrdxlP-dep_Trfase_major"/>
</dbReference>
<reference evidence="5 6" key="1">
    <citation type="submission" date="2017-05" db="EMBL/GenBank/DDBJ databases">
        <title>Genomic insights into alkan degradation activity of Oleiphilus messinensis.</title>
        <authorList>
            <person name="Kozyavkin S.A."/>
            <person name="Slesarev A.I."/>
            <person name="Golyshin P.N."/>
            <person name="Korzhenkov A."/>
            <person name="Golyshina O.N."/>
            <person name="Toshchakov S.V."/>
        </authorList>
    </citation>
    <scope>NUCLEOTIDE SEQUENCE [LARGE SCALE GENOMIC DNA]</scope>
    <source>
        <strain evidence="5 6">ME102</strain>
    </source>
</reference>
<dbReference type="InterPro" id="IPR015424">
    <property type="entry name" value="PyrdxlP-dep_Trfase"/>
</dbReference>
<organism evidence="5 6">
    <name type="scientific">Oleiphilus messinensis</name>
    <dbReference type="NCBI Taxonomy" id="141451"/>
    <lineage>
        <taxon>Bacteria</taxon>
        <taxon>Pseudomonadati</taxon>
        <taxon>Pseudomonadota</taxon>
        <taxon>Gammaproteobacteria</taxon>
        <taxon>Oceanospirillales</taxon>
        <taxon>Oleiphilaceae</taxon>
        <taxon>Oleiphilus</taxon>
    </lineage>
</organism>
<dbReference type="EMBL" id="CP021425">
    <property type="protein sequence ID" value="ARU59497.1"/>
    <property type="molecule type" value="Genomic_DNA"/>
</dbReference>
<protein>
    <submittedName>
        <fullName evidence="5">Pyridoxal phosphate-dependent aspartate aminotransferase</fullName>
    </submittedName>
</protein>
<dbReference type="OrthoDB" id="9804264at2"/>
<feature type="active site" description="Proton acceptor" evidence="2">
    <location>
        <position position="190"/>
    </location>
</feature>
<keyword evidence="1 3" id="KW-0663">Pyridoxal phosphate</keyword>
<evidence type="ECO:0000313" key="5">
    <source>
        <dbReference type="EMBL" id="ARU59497.1"/>
    </source>
</evidence>
<feature type="modified residue" description="N6-(pyridoxal phosphate)lysine" evidence="3">
    <location>
        <position position="190"/>
    </location>
</feature>
<evidence type="ECO:0000256" key="4">
    <source>
        <dbReference type="RuleBase" id="RU004508"/>
    </source>
</evidence>
<dbReference type="AlphaFoldDB" id="A0A1Y0IG73"/>
<name>A0A1Y0IG73_9GAMM</name>
<evidence type="ECO:0000256" key="3">
    <source>
        <dbReference type="PIRSR" id="PIRSR000390-2"/>
    </source>
</evidence>
<sequence length="374" mass="40873">MEFIDLTTQFQRLENKIRTRMDQVLRHGRFIMGPEVAEFEEKLAHFIGVNHAIGVANGTDALQLALMALEIKPGDRVITTPFSFFATAEVIALIGAIPVFTDIDQDTFNLSASSLEQTIADLETRGTPARAVITVDLFGQPADYPKISALCDKHNLYLIEDAAQGLGGAVGEQKAGSFGTVACTSFFPAKPLGCFGDGGAVMTQDAKIANTLMSLRMHGKGTDKYDNVRIGLNSRLDTLQAAILLEKLAVFAEECDLRNQVAQRYHDGLSGIPELALPKVPENMNSSWAQFTLRCENRDALKSHLTAAQIPSAVYYPCPMHLSTAFAGLQHQTGDFPFAEQASQTVLSIPMSPYLSEQDQERVVQVIRAFFQAD</sequence>
<keyword evidence="5" id="KW-0032">Aminotransferase</keyword>
<dbReference type="InterPro" id="IPR015422">
    <property type="entry name" value="PyrdxlP-dep_Trfase_small"/>
</dbReference>
<keyword evidence="6" id="KW-1185">Reference proteome</keyword>
<dbReference type="Gene3D" id="3.90.1150.10">
    <property type="entry name" value="Aspartate Aminotransferase, domain 1"/>
    <property type="match status" value="1"/>
</dbReference>
<evidence type="ECO:0000256" key="2">
    <source>
        <dbReference type="PIRSR" id="PIRSR000390-1"/>
    </source>
</evidence>
<keyword evidence="5" id="KW-0808">Transferase</keyword>
<dbReference type="Gene3D" id="3.40.640.10">
    <property type="entry name" value="Type I PLP-dependent aspartate aminotransferase-like (Major domain)"/>
    <property type="match status" value="1"/>
</dbReference>
<dbReference type="PIRSF" id="PIRSF000390">
    <property type="entry name" value="PLP_StrS"/>
    <property type="match status" value="1"/>
</dbReference>
<dbReference type="RefSeq" id="WP_087464164.1">
    <property type="nucleotide sequence ID" value="NZ_CP021425.1"/>
</dbReference>
<accession>A0A1Y0IG73</accession>
<dbReference type="PANTHER" id="PTHR30244">
    <property type="entry name" value="TRANSAMINASE"/>
    <property type="match status" value="1"/>
</dbReference>
<comment type="similarity">
    <text evidence="4">Belongs to the DegT/DnrJ/EryC1 family.</text>
</comment>
<dbReference type="KEGG" id="ome:OLMES_5517"/>
<dbReference type="PANTHER" id="PTHR30244:SF42">
    <property type="entry name" value="UDP-2-ACETAMIDO-2-DEOXY-3-OXO-D-GLUCURONATE AMINOTRANSFERASE"/>
    <property type="match status" value="1"/>
</dbReference>
<evidence type="ECO:0000256" key="1">
    <source>
        <dbReference type="ARBA" id="ARBA00022898"/>
    </source>
</evidence>